<sequence>METVISSLPVLLLGAVITLQITAISVFIGCILGLMAGLSRLSPKRVLRFLATCYVDFFRGTPLLVQIVIVYFGIPQILRDIQNLLVQAYGFTPVFENIHPFLAAVIACSLNSGAYIAEIFRAGVQSIEKGQMEAARSLGMTHGQAMRYVILPQAFKRVIPPLGNEFIAMLKDTSLLSVIGFEELFRRGQLIVGATYKAFQIYLTVAFIYLIMVILISRLVDYLERRLKTGD</sequence>
<dbReference type="SUPFAM" id="SSF161098">
    <property type="entry name" value="MetI-like"/>
    <property type="match status" value="1"/>
</dbReference>
<dbReference type="GO" id="GO:0043190">
    <property type="term" value="C:ATP-binding cassette (ABC) transporter complex"/>
    <property type="evidence" value="ECO:0007669"/>
    <property type="project" value="InterPro"/>
</dbReference>
<evidence type="ECO:0000256" key="9">
    <source>
        <dbReference type="RuleBase" id="RU363032"/>
    </source>
</evidence>
<dbReference type="PANTHER" id="PTHR30614">
    <property type="entry name" value="MEMBRANE COMPONENT OF AMINO ACID ABC TRANSPORTER"/>
    <property type="match status" value="1"/>
</dbReference>
<keyword evidence="12" id="KW-1185">Reference proteome</keyword>
<dbReference type="EMBL" id="RBWE01000001">
    <property type="protein sequence ID" value="RKO67231.1"/>
    <property type="molecule type" value="Genomic_DNA"/>
</dbReference>
<gene>
    <name evidence="11" type="ORF">D7024_09875</name>
</gene>
<evidence type="ECO:0000256" key="4">
    <source>
        <dbReference type="ARBA" id="ARBA00022475"/>
    </source>
</evidence>
<dbReference type="Gene3D" id="1.10.3720.10">
    <property type="entry name" value="MetI-like"/>
    <property type="match status" value="1"/>
</dbReference>
<keyword evidence="5 9" id="KW-0812">Transmembrane</keyword>
<dbReference type="CDD" id="cd06261">
    <property type="entry name" value="TM_PBP2"/>
    <property type="match status" value="1"/>
</dbReference>
<dbReference type="Proteomes" id="UP000271256">
    <property type="component" value="Unassembled WGS sequence"/>
</dbReference>
<reference evidence="11 12" key="1">
    <citation type="submission" date="2018-10" db="EMBL/GenBank/DDBJ databases">
        <authorList>
            <person name="Grouzdev D.S."/>
            <person name="Krutkina M.S."/>
            <person name="Tourova T.P."/>
            <person name="Nazina T.N."/>
        </authorList>
    </citation>
    <scope>NUCLEOTIDE SEQUENCE [LARGE SCALE GENOMIC DNA]</scope>
    <source>
        <strain evidence="11 12">435</strain>
    </source>
</reference>
<evidence type="ECO:0000256" key="1">
    <source>
        <dbReference type="ARBA" id="ARBA00004651"/>
    </source>
</evidence>
<keyword evidence="3 9" id="KW-0813">Transport</keyword>
<dbReference type="PROSITE" id="PS50928">
    <property type="entry name" value="ABC_TM1"/>
    <property type="match status" value="1"/>
</dbReference>
<keyword evidence="6" id="KW-0029">Amino-acid transport</keyword>
<feature type="domain" description="ABC transmembrane type-1" evidence="10">
    <location>
        <begin position="15"/>
        <end position="220"/>
    </location>
</feature>
<evidence type="ECO:0000313" key="12">
    <source>
        <dbReference type="Proteomes" id="UP000271256"/>
    </source>
</evidence>
<dbReference type="NCBIfam" id="TIGR01726">
    <property type="entry name" value="HEQRo_perm_3TM"/>
    <property type="match status" value="1"/>
</dbReference>
<name>A0A494WW09_9FIRM</name>
<proteinExistence type="inferred from homology"/>
<comment type="similarity">
    <text evidence="2">Belongs to the binding-protein-dependent transport system permease family. HisMQ subfamily.</text>
</comment>
<feature type="transmembrane region" description="Helical" evidence="9">
    <location>
        <begin position="57"/>
        <end position="78"/>
    </location>
</feature>
<keyword evidence="4" id="KW-1003">Cell membrane</keyword>
<evidence type="ECO:0000256" key="7">
    <source>
        <dbReference type="ARBA" id="ARBA00022989"/>
    </source>
</evidence>
<comment type="subcellular location">
    <subcellularLocation>
        <location evidence="1 9">Cell membrane</location>
        <topology evidence="1 9">Multi-pass membrane protein</topology>
    </subcellularLocation>
</comment>
<dbReference type="FunFam" id="1.10.3720.10:FF:000033">
    <property type="entry name" value="Polar amino acid ABC transporter permease"/>
    <property type="match status" value="1"/>
</dbReference>
<protein>
    <submittedName>
        <fullName evidence="11">Amino acid ABC transporter permease</fullName>
    </submittedName>
</protein>
<dbReference type="OrthoDB" id="9787841at2"/>
<evidence type="ECO:0000256" key="8">
    <source>
        <dbReference type="ARBA" id="ARBA00023136"/>
    </source>
</evidence>
<dbReference type="PANTHER" id="PTHR30614:SF20">
    <property type="entry name" value="GLUTAMINE TRANSPORT SYSTEM PERMEASE PROTEIN GLNP"/>
    <property type="match status" value="1"/>
</dbReference>
<dbReference type="AlphaFoldDB" id="A0A494WW09"/>
<comment type="caution">
    <text evidence="11">The sequence shown here is derived from an EMBL/GenBank/DDBJ whole genome shotgun (WGS) entry which is preliminary data.</text>
</comment>
<evidence type="ECO:0000256" key="6">
    <source>
        <dbReference type="ARBA" id="ARBA00022970"/>
    </source>
</evidence>
<evidence type="ECO:0000259" key="10">
    <source>
        <dbReference type="PROSITE" id="PS50928"/>
    </source>
</evidence>
<dbReference type="GO" id="GO:0006865">
    <property type="term" value="P:amino acid transport"/>
    <property type="evidence" value="ECO:0007669"/>
    <property type="project" value="UniProtKB-KW"/>
</dbReference>
<feature type="transmembrane region" description="Helical" evidence="9">
    <location>
        <begin position="12"/>
        <end position="36"/>
    </location>
</feature>
<dbReference type="InterPro" id="IPR035906">
    <property type="entry name" value="MetI-like_sf"/>
</dbReference>
<dbReference type="InterPro" id="IPR010065">
    <property type="entry name" value="AA_ABC_transptr_permease_3TM"/>
</dbReference>
<accession>A0A494WW09</accession>
<dbReference type="GO" id="GO:0022857">
    <property type="term" value="F:transmembrane transporter activity"/>
    <property type="evidence" value="ECO:0007669"/>
    <property type="project" value="InterPro"/>
</dbReference>
<evidence type="ECO:0000256" key="3">
    <source>
        <dbReference type="ARBA" id="ARBA00022448"/>
    </source>
</evidence>
<dbReference type="InterPro" id="IPR000515">
    <property type="entry name" value="MetI-like"/>
</dbReference>
<keyword evidence="7 9" id="KW-1133">Transmembrane helix</keyword>
<evidence type="ECO:0000256" key="5">
    <source>
        <dbReference type="ARBA" id="ARBA00022692"/>
    </source>
</evidence>
<feature type="transmembrane region" description="Helical" evidence="9">
    <location>
        <begin position="201"/>
        <end position="220"/>
    </location>
</feature>
<dbReference type="InterPro" id="IPR043429">
    <property type="entry name" value="ArtM/GltK/GlnP/TcyL/YhdX-like"/>
</dbReference>
<evidence type="ECO:0000256" key="2">
    <source>
        <dbReference type="ARBA" id="ARBA00010072"/>
    </source>
</evidence>
<organism evidence="11 12">
    <name type="scientific">Desulfofundulus salinus</name>
    <dbReference type="NCBI Taxonomy" id="2419843"/>
    <lineage>
        <taxon>Bacteria</taxon>
        <taxon>Bacillati</taxon>
        <taxon>Bacillota</taxon>
        <taxon>Clostridia</taxon>
        <taxon>Eubacteriales</taxon>
        <taxon>Peptococcaceae</taxon>
        <taxon>Desulfofundulus</taxon>
    </lineage>
</organism>
<dbReference type="Pfam" id="PF00528">
    <property type="entry name" value="BPD_transp_1"/>
    <property type="match status" value="1"/>
</dbReference>
<keyword evidence="8 9" id="KW-0472">Membrane</keyword>
<dbReference type="RefSeq" id="WP_121451645.1">
    <property type="nucleotide sequence ID" value="NZ_RBWE01000001.1"/>
</dbReference>
<evidence type="ECO:0000313" key="11">
    <source>
        <dbReference type="EMBL" id="RKO67231.1"/>
    </source>
</evidence>